<reference evidence="5" key="1">
    <citation type="journal article" date="2010" name="Nat. Biotechnol.">
        <title>Draft genome sequence of the oilseed species Ricinus communis.</title>
        <authorList>
            <person name="Chan A.P."/>
            <person name="Crabtree J."/>
            <person name="Zhao Q."/>
            <person name="Lorenzi H."/>
            <person name="Orvis J."/>
            <person name="Puiu D."/>
            <person name="Melake-Berhan A."/>
            <person name="Jones K.M."/>
            <person name="Redman J."/>
            <person name="Chen G."/>
            <person name="Cahoon E.B."/>
            <person name="Gedil M."/>
            <person name="Stanke M."/>
            <person name="Haas B.J."/>
            <person name="Wortman J.R."/>
            <person name="Fraser-Liggett C.M."/>
            <person name="Ravel J."/>
            <person name="Rabinowicz P.D."/>
        </authorList>
    </citation>
    <scope>NUCLEOTIDE SEQUENCE [LARGE SCALE GENOMIC DNA]</scope>
    <source>
        <strain evidence="5">cv. Hale</strain>
    </source>
</reference>
<dbReference type="PROSITE" id="PS50088">
    <property type="entry name" value="ANK_REPEAT"/>
    <property type="match status" value="1"/>
</dbReference>
<dbReference type="AlphaFoldDB" id="B9S1R6"/>
<dbReference type="PANTHER" id="PTHR24203:SF76">
    <property type="entry name" value="ANKYRIN REPEAT DOMAIN-CONTAINING PROTEIN EMB506, CHLOROPLASTIC"/>
    <property type="match status" value="1"/>
</dbReference>
<name>B9S1R6_RICCO</name>
<dbReference type="SUPFAM" id="SSF48403">
    <property type="entry name" value="Ankyrin repeat"/>
    <property type="match status" value="1"/>
</dbReference>
<dbReference type="InterPro" id="IPR002110">
    <property type="entry name" value="Ankyrin_rpt"/>
</dbReference>
<evidence type="ECO:0000313" key="5">
    <source>
        <dbReference type="Proteomes" id="UP000008311"/>
    </source>
</evidence>
<dbReference type="Pfam" id="PF12796">
    <property type="entry name" value="Ank_2"/>
    <property type="match status" value="1"/>
</dbReference>
<accession>B9S1R6</accession>
<gene>
    <name evidence="4" type="ORF">RCOM_0867460</name>
</gene>
<dbReference type="InParanoid" id="B9S1R6"/>
<sequence>MESVMSMKFRRKGKKGDGCTRFPHSLKCASSAQFLVSISSSGINQKIGQLVGSEERPILQQNATYNLDKLSTEKCKPLQTLALSGQIRFMDKLLADGLDIDKEGWTPLHVAVQTGKRDVKILLVNGADENRRNKDGMTPMDLCLCYGEEFKSYDLAKLVKIQLSGMADGGMLYLVNAAAATTNYGYFYVSERQTEGGAECVAS</sequence>
<evidence type="ECO:0000256" key="2">
    <source>
        <dbReference type="ARBA" id="ARBA00023043"/>
    </source>
</evidence>
<dbReference type="eggNOG" id="KOG0504">
    <property type="taxonomic scope" value="Eukaryota"/>
</dbReference>
<dbReference type="STRING" id="3988.B9S1R6"/>
<evidence type="ECO:0000256" key="3">
    <source>
        <dbReference type="PROSITE-ProRule" id="PRU00023"/>
    </source>
</evidence>
<protein>
    <submittedName>
        <fullName evidence="4">Aberrant large forked product, putative</fullName>
    </submittedName>
</protein>
<dbReference type="PANTHER" id="PTHR24203">
    <property type="entry name" value="ANKYRIN REPEAT FAMILY PROTEIN"/>
    <property type="match status" value="1"/>
</dbReference>
<dbReference type="InterPro" id="IPR036770">
    <property type="entry name" value="Ankyrin_rpt-contain_sf"/>
</dbReference>
<dbReference type="EMBL" id="EQ973844">
    <property type="protein sequence ID" value="EEF42535.1"/>
    <property type="molecule type" value="Genomic_DNA"/>
</dbReference>
<dbReference type="Proteomes" id="UP000008311">
    <property type="component" value="Unassembled WGS sequence"/>
</dbReference>
<evidence type="ECO:0000313" key="4">
    <source>
        <dbReference type="EMBL" id="EEF42535.1"/>
    </source>
</evidence>
<keyword evidence="1" id="KW-0677">Repeat</keyword>
<feature type="repeat" description="ANK" evidence="3">
    <location>
        <begin position="103"/>
        <end position="134"/>
    </location>
</feature>
<keyword evidence="2 3" id="KW-0040">ANK repeat</keyword>
<dbReference type="PROSITE" id="PS50297">
    <property type="entry name" value="ANK_REP_REGION"/>
    <property type="match status" value="1"/>
</dbReference>
<keyword evidence="5" id="KW-1185">Reference proteome</keyword>
<evidence type="ECO:0000256" key="1">
    <source>
        <dbReference type="ARBA" id="ARBA00022737"/>
    </source>
</evidence>
<organism evidence="4 5">
    <name type="scientific">Ricinus communis</name>
    <name type="common">Castor bean</name>
    <dbReference type="NCBI Taxonomy" id="3988"/>
    <lineage>
        <taxon>Eukaryota</taxon>
        <taxon>Viridiplantae</taxon>
        <taxon>Streptophyta</taxon>
        <taxon>Embryophyta</taxon>
        <taxon>Tracheophyta</taxon>
        <taxon>Spermatophyta</taxon>
        <taxon>Magnoliopsida</taxon>
        <taxon>eudicotyledons</taxon>
        <taxon>Gunneridae</taxon>
        <taxon>Pentapetalae</taxon>
        <taxon>rosids</taxon>
        <taxon>fabids</taxon>
        <taxon>Malpighiales</taxon>
        <taxon>Euphorbiaceae</taxon>
        <taxon>Acalyphoideae</taxon>
        <taxon>Acalypheae</taxon>
        <taxon>Ricinus</taxon>
    </lineage>
</organism>
<proteinExistence type="predicted"/>
<dbReference type="Gene3D" id="1.25.40.20">
    <property type="entry name" value="Ankyrin repeat-containing domain"/>
    <property type="match status" value="1"/>
</dbReference>